<name>A0ABR7T0C9_HELCL</name>
<proteinExistence type="predicted"/>
<evidence type="ECO:0000256" key="1">
    <source>
        <dbReference type="ARBA" id="ARBA00023015"/>
    </source>
</evidence>
<reference evidence="6 7" key="1">
    <citation type="submission" date="2020-07" db="EMBL/GenBank/DDBJ databases">
        <title>Draft whole-genome sequence of Heliobacterium chlorum DSM 3682, type strain.</title>
        <authorList>
            <person name="Kyndt J.A."/>
            <person name="Meyer T.E."/>
            <person name="Imhoff J.F."/>
        </authorList>
    </citation>
    <scope>NUCLEOTIDE SEQUENCE [LARGE SCALE GENOMIC DNA]</scope>
    <source>
        <strain evidence="6 7">DSM 3682</strain>
    </source>
</reference>
<dbReference type="PANTHER" id="PTHR30204">
    <property type="entry name" value="REDOX-CYCLING DRUG-SENSING TRANSCRIPTIONAL ACTIVATOR SOXR"/>
    <property type="match status" value="1"/>
</dbReference>
<keyword evidence="2" id="KW-0238">DNA-binding</keyword>
<dbReference type="PROSITE" id="PS50937">
    <property type="entry name" value="HTH_MERR_2"/>
    <property type="match status" value="1"/>
</dbReference>
<dbReference type="Gene3D" id="1.10.490.50">
    <property type="entry name" value="Antibiotic binding domain of TipA-like multidrug resistance regulators"/>
    <property type="match status" value="1"/>
</dbReference>
<dbReference type="InterPro" id="IPR012925">
    <property type="entry name" value="TipAS_dom"/>
</dbReference>
<evidence type="ECO:0000259" key="5">
    <source>
        <dbReference type="PROSITE" id="PS50937"/>
    </source>
</evidence>
<evidence type="ECO:0000313" key="6">
    <source>
        <dbReference type="EMBL" id="MBC9784250.1"/>
    </source>
</evidence>
<keyword evidence="3" id="KW-0010">Activator</keyword>
<protein>
    <submittedName>
        <fullName evidence="6">MerR family transcriptional regulator</fullName>
    </submittedName>
</protein>
<feature type="domain" description="HTH merR-type" evidence="5">
    <location>
        <begin position="2"/>
        <end position="71"/>
    </location>
</feature>
<dbReference type="Gene3D" id="1.10.1660.10">
    <property type="match status" value="1"/>
</dbReference>
<dbReference type="CDD" id="cd01106">
    <property type="entry name" value="HTH_TipAL-Mta"/>
    <property type="match status" value="1"/>
</dbReference>
<dbReference type="Pfam" id="PF13411">
    <property type="entry name" value="MerR_1"/>
    <property type="match status" value="1"/>
</dbReference>
<dbReference type="PRINTS" id="PR00040">
    <property type="entry name" value="HTHMERR"/>
</dbReference>
<sequence length="255" mass="29685">MTYKVKDVAETAGVSVRTLHHYDQIGLLKPTSTTDSGYRLYTDQDLERLQQIMFLKELDFSLQEVREILDTPGFDRMQALASQKKLLLEKRKRLDAIIDLVDKTLYTIEGGDLMAKKEMFEAFDMTEIERHQQQYAEETRQKYVRSSAYQESQKKTAGYSQDDWAVIQTKANKIYQNLADLMDYEPSEPQVQEAIGQWRQHITDHFYTCTLEIFRGLGDLYVQDERFTANIDGIKPGLAAFMCEAMHIYCDRNAE</sequence>
<comment type="caution">
    <text evidence="6">The sequence shown here is derived from an EMBL/GenBank/DDBJ whole genome shotgun (WGS) entry which is preliminary data.</text>
</comment>
<keyword evidence="1" id="KW-0805">Transcription regulation</keyword>
<evidence type="ECO:0000256" key="4">
    <source>
        <dbReference type="ARBA" id="ARBA00023163"/>
    </source>
</evidence>
<dbReference type="SUPFAM" id="SSF89082">
    <property type="entry name" value="Antibiotic binding domain of TipA-like multidrug resistance regulators"/>
    <property type="match status" value="1"/>
</dbReference>
<dbReference type="InterPro" id="IPR036244">
    <property type="entry name" value="TipA-like_antibiotic-bd"/>
</dbReference>
<organism evidence="6 7">
    <name type="scientific">Heliobacterium chlorum</name>
    <dbReference type="NCBI Taxonomy" id="2698"/>
    <lineage>
        <taxon>Bacteria</taxon>
        <taxon>Bacillati</taxon>
        <taxon>Bacillota</taxon>
        <taxon>Clostridia</taxon>
        <taxon>Eubacteriales</taxon>
        <taxon>Heliobacteriaceae</taxon>
        <taxon>Heliobacterium</taxon>
    </lineage>
</organism>
<evidence type="ECO:0000313" key="7">
    <source>
        <dbReference type="Proteomes" id="UP000617402"/>
    </source>
</evidence>
<keyword evidence="4" id="KW-0804">Transcription</keyword>
<dbReference type="Proteomes" id="UP000617402">
    <property type="component" value="Unassembled WGS sequence"/>
</dbReference>
<dbReference type="RefSeq" id="WP_188039358.1">
    <property type="nucleotide sequence ID" value="NZ_JACVHF010000004.1"/>
</dbReference>
<evidence type="ECO:0000256" key="2">
    <source>
        <dbReference type="ARBA" id="ARBA00023125"/>
    </source>
</evidence>
<dbReference type="EMBL" id="JACVHF010000004">
    <property type="protein sequence ID" value="MBC9784250.1"/>
    <property type="molecule type" value="Genomic_DNA"/>
</dbReference>
<accession>A0ABR7T0C9</accession>
<keyword evidence="7" id="KW-1185">Reference proteome</keyword>
<dbReference type="SMART" id="SM00422">
    <property type="entry name" value="HTH_MERR"/>
    <property type="match status" value="1"/>
</dbReference>
<dbReference type="SUPFAM" id="SSF46955">
    <property type="entry name" value="Putative DNA-binding domain"/>
    <property type="match status" value="1"/>
</dbReference>
<gene>
    <name evidence="6" type="ORF">H1S01_06965</name>
</gene>
<dbReference type="Pfam" id="PF07739">
    <property type="entry name" value="TipAS"/>
    <property type="match status" value="1"/>
</dbReference>
<evidence type="ECO:0000256" key="3">
    <source>
        <dbReference type="ARBA" id="ARBA00023159"/>
    </source>
</evidence>
<dbReference type="InterPro" id="IPR000551">
    <property type="entry name" value="MerR-type_HTH_dom"/>
</dbReference>
<dbReference type="InterPro" id="IPR009061">
    <property type="entry name" value="DNA-bd_dom_put_sf"/>
</dbReference>
<dbReference type="PANTHER" id="PTHR30204:SF90">
    <property type="entry name" value="HTH-TYPE TRANSCRIPTIONAL ACTIVATOR MTA"/>
    <property type="match status" value="1"/>
</dbReference>
<dbReference type="InterPro" id="IPR047057">
    <property type="entry name" value="MerR_fam"/>
</dbReference>